<dbReference type="PANTHER" id="PTHR48081">
    <property type="entry name" value="AB HYDROLASE SUPERFAMILY PROTEIN C4A8.06C"/>
    <property type="match status" value="1"/>
</dbReference>
<dbReference type="GO" id="GO:0072330">
    <property type="term" value="P:monocarboxylic acid biosynthetic process"/>
    <property type="evidence" value="ECO:0007669"/>
    <property type="project" value="UniProtKB-ARBA"/>
</dbReference>
<evidence type="ECO:0000259" key="2">
    <source>
        <dbReference type="Pfam" id="PF07859"/>
    </source>
</evidence>
<dbReference type="SUPFAM" id="SSF53474">
    <property type="entry name" value="alpha/beta-Hydrolases"/>
    <property type="match status" value="1"/>
</dbReference>
<evidence type="ECO:0000256" key="1">
    <source>
        <dbReference type="ARBA" id="ARBA00022801"/>
    </source>
</evidence>
<dbReference type="Proteomes" id="UP001149165">
    <property type="component" value="Unassembled WGS sequence"/>
</dbReference>
<dbReference type="PANTHER" id="PTHR48081:SF3">
    <property type="entry name" value="ALPHA_BETA HYDROLASE FOLD-3 DOMAIN-CONTAINING PROTEIN"/>
    <property type="match status" value="1"/>
</dbReference>
<dbReference type="AlphaFoldDB" id="A0A9W9JVU0"/>
<reference evidence="3" key="2">
    <citation type="journal article" date="2023" name="IMA Fungus">
        <title>Comparative genomic study of the Penicillium genus elucidates a diverse pangenome and 15 lateral gene transfer events.</title>
        <authorList>
            <person name="Petersen C."/>
            <person name="Sorensen T."/>
            <person name="Nielsen M.R."/>
            <person name="Sondergaard T.E."/>
            <person name="Sorensen J.L."/>
            <person name="Fitzpatrick D.A."/>
            <person name="Frisvad J.C."/>
            <person name="Nielsen K.L."/>
        </authorList>
    </citation>
    <scope>NUCLEOTIDE SEQUENCE</scope>
    <source>
        <strain evidence="3">IBT 30069</strain>
    </source>
</reference>
<dbReference type="EMBL" id="JAPQKH010000008">
    <property type="protein sequence ID" value="KAJ5083428.1"/>
    <property type="molecule type" value="Genomic_DNA"/>
</dbReference>
<evidence type="ECO:0000313" key="3">
    <source>
        <dbReference type="EMBL" id="KAJ5083428.1"/>
    </source>
</evidence>
<organism evidence="3 4">
    <name type="scientific">Penicillium angulare</name>
    <dbReference type="NCBI Taxonomy" id="116970"/>
    <lineage>
        <taxon>Eukaryota</taxon>
        <taxon>Fungi</taxon>
        <taxon>Dikarya</taxon>
        <taxon>Ascomycota</taxon>
        <taxon>Pezizomycotina</taxon>
        <taxon>Eurotiomycetes</taxon>
        <taxon>Eurotiomycetidae</taxon>
        <taxon>Eurotiales</taxon>
        <taxon>Aspergillaceae</taxon>
        <taxon>Penicillium</taxon>
    </lineage>
</organism>
<proteinExistence type="predicted"/>
<feature type="domain" description="Alpha/beta hydrolase fold-3" evidence="2">
    <location>
        <begin position="7"/>
        <end position="228"/>
    </location>
</feature>
<dbReference type="Pfam" id="PF07859">
    <property type="entry name" value="Abhydrolase_3"/>
    <property type="match status" value="1"/>
</dbReference>
<dbReference type="InterPro" id="IPR029058">
    <property type="entry name" value="AB_hydrolase_fold"/>
</dbReference>
<keyword evidence="1" id="KW-0378">Hydrolase</keyword>
<dbReference type="InterPro" id="IPR050300">
    <property type="entry name" value="GDXG_lipolytic_enzyme"/>
</dbReference>
<name>A0A9W9JVU0_9EURO</name>
<sequence>MIAPHMKKAVQTYGFACISADYRLAPQVGVDDVLSDVLDCVEFIRTHLSDRLGQGVVDASRLAVSGSSAGGYLALLAGLHLQPKPQVIAPIYPITDPLGTFFTKSQPFPIGSDSSEEDLARMGPFLDTKSPVVANSSKTSSRHHMYAYMLKTASLAHLWGIVPGDELAAARWRISRVIEMGDFPPTYLVHGMSDTAVGVEQADEVAGAILGGGNPVVYERVDGEDHGFDEAEDYENAAFYEFIMRYLD</sequence>
<reference evidence="3" key="1">
    <citation type="submission" date="2022-11" db="EMBL/GenBank/DDBJ databases">
        <authorList>
            <person name="Petersen C."/>
        </authorList>
    </citation>
    <scope>NUCLEOTIDE SEQUENCE</scope>
    <source>
        <strain evidence="3">IBT 30069</strain>
    </source>
</reference>
<gene>
    <name evidence="3" type="ORF">N7456_012855</name>
</gene>
<comment type="caution">
    <text evidence="3">The sequence shown here is derived from an EMBL/GenBank/DDBJ whole genome shotgun (WGS) entry which is preliminary data.</text>
</comment>
<dbReference type="GO" id="GO:0016787">
    <property type="term" value="F:hydrolase activity"/>
    <property type="evidence" value="ECO:0007669"/>
    <property type="project" value="UniProtKB-KW"/>
</dbReference>
<protein>
    <recommendedName>
        <fullName evidence="2">Alpha/beta hydrolase fold-3 domain-containing protein</fullName>
    </recommendedName>
</protein>
<evidence type="ECO:0000313" key="4">
    <source>
        <dbReference type="Proteomes" id="UP001149165"/>
    </source>
</evidence>
<dbReference type="OrthoDB" id="19653at2759"/>
<dbReference type="GO" id="GO:0017000">
    <property type="term" value="P:antibiotic biosynthetic process"/>
    <property type="evidence" value="ECO:0007669"/>
    <property type="project" value="UniProtKB-ARBA"/>
</dbReference>
<accession>A0A9W9JVU0</accession>
<dbReference type="Gene3D" id="3.40.50.1820">
    <property type="entry name" value="alpha/beta hydrolase"/>
    <property type="match status" value="1"/>
</dbReference>
<keyword evidence="4" id="KW-1185">Reference proteome</keyword>
<dbReference type="InterPro" id="IPR013094">
    <property type="entry name" value="AB_hydrolase_3"/>
</dbReference>